<protein>
    <submittedName>
        <fullName evidence="1">Uncharacterized protein</fullName>
    </submittedName>
</protein>
<name>A0A454D3U9_VIBHA</name>
<gene>
    <name evidence="1" type="ORF">VCHENC02_1179B</name>
</gene>
<reference evidence="1 2" key="1">
    <citation type="submission" date="2012-10" db="EMBL/GenBank/DDBJ databases">
        <title>Genome sequence of Vibrio Cholerae HENC-02.</title>
        <authorList>
            <person name="Eppinger M."/>
            <person name="Hasan N.A."/>
            <person name="Sengamalay N."/>
            <person name="Hine E."/>
            <person name="Su Q."/>
            <person name="Daugherty S.C."/>
            <person name="Young S."/>
            <person name="Sadzewicz L."/>
            <person name="Tallon L."/>
            <person name="Cebula T.A."/>
            <person name="Ravel J."/>
            <person name="Colwell R.R."/>
        </authorList>
    </citation>
    <scope>NUCLEOTIDE SEQUENCE [LARGE SCALE GENOMIC DNA]</scope>
    <source>
        <strain evidence="1 2">HENC-02</strain>
    </source>
</reference>
<dbReference type="EMBL" id="AJSR01000320">
    <property type="protein sequence ID" value="EKM33357.1"/>
    <property type="molecule type" value="Genomic_DNA"/>
</dbReference>
<evidence type="ECO:0000313" key="1">
    <source>
        <dbReference type="EMBL" id="EKM33357.1"/>
    </source>
</evidence>
<dbReference type="AlphaFoldDB" id="A0A454D3U9"/>
<sequence length="39" mass="4497">TQVTSRCWIQSAVTDSSSRKTTKRNSKLFQSCLTMKLFQ</sequence>
<feature type="non-terminal residue" evidence="1">
    <location>
        <position position="1"/>
    </location>
</feature>
<dbReference type="Proteomes" id="UP000008367">
    <property type="component" value="Unassembled WGS sequence"/>
</dbReference>
<evidence type="ECO:0000313" key="2">
    <source>
        <dbReference type="Proteomes" id="UP000008367"/>
    </source>
</evidence>
<proteinExistence type="predicted"/>
<comment type="caution">
    <text evidence="1">The sequence shown here is derived from an EMBL/GenBank/DDBJ whole genome shotgun (WGS) entry which is preliminary data.</text>
</comment>
<organism evidence="1 2">
    <name type="scientific">Vibrio harveyi</name>
    <name type="common">Beneckea harveyi</name>
    <dbReference type="NCBI Taxonomy" id="669"/>
    <lineage>
        <taxon>Bacteria</taxon>
        <taxon>Pseudomonadati</taxon>
        <taxon>Pseudomonadota</taxon>
        <taxon>Gammaproteobacteria</taxon>
        <taxon>Vibrionales</taxon>
        <taxon>Vibrionaceae</taxon>
        <taxon>Vibrio</taxon>
    </lineage>
</organism>
<accession>A0A454D3U9</accession>